<name>A0ABV6QV56_9ACTN</name>
<proteinExistence type="predicted"/>
<evidence type="ECO:0000313" key="3">
    <source>
        <dbReference type="Proteomes" id="UP001589890"/>
    </source>
</evidence>
<dbReference type="PANTHER" id="PTHR34293">
    <property type="entry name" value="HTH-TYPE TRANSCRIPTIONAL REGULATOR TRMBL2"/>
    <property type="match status" value="1"/>
</dbReference>
<keyword evidence="3" id="KW-1185">Reference proteome</keyword>
<dbReference type="PRINTS" id="PR00038">
    <property type="entry name" value="HTHLUXR"/>
</dbReference>
<dbReference type="InterPro" id="IPR016032">
    <property type="entry name" value="Sig_transdc_resp-reg_C-effctor"/>
</dbReference>
<sequence>MGRQPDLSEHEKLFRDLLPAPVADAYLELVDLGQAAWAENDEIGQELITRQLAYLHRFQGVETLRPVDPLIATTGLLTQVQRELSRQQDRIVQGYVAAAELHHRRQLHDRQASEIPSLLAQLLTDRDEITERWMTSIHTVQCTYRSIAVHDPDQTAPILPSPLASACDSMHFRELCTPEFLADPRGAEAVRAAVAAGVEVRTVHSLPARLLIVDDHFALVGLVPTGMSGALLVRSAVLIAALTQYYDQLWAAATPVVLSGTERSTPGPNQLAATEREVLSLLVHGLKDEAIARHLGLSVRTIRRHISTVMELVGAPTRFAAGAAAQRLGLLG</sequence>
<dbReference type="Pfam" id="PF00196">
    <property type="entry name" value="GerE"/>
    <property type="match status" value="1"/>
</dbReference>
<dbReference type="SUPFAM" id="SSF46894">
    <property type="entry name" value="C-terminal effector domain of the bipartite response regulators"/>
    <property type="match status" value="1"/>
</dbReference>
<feature type="domain" description="HTH luxR-type" evidence="1">
    <location>
        <begin position="264"/>
        <end position="329"/>
    </location>
</feature>
<protein>
    <submittedName>
        <fullName evidence="2">LuxR C-terminal-related transcriptional regulator</fullName>
    </submittedName>
</protein>
<accession>A0ABV6QV56</accession>
<dbReference type="InterPro" id="IPR036388">
    <property type="entry name" value="WH-like_DNA-bd_sf"/>
</dbReference>
<dbReference type="RefSeq" id="WP_380054908.1">
    <property type="nucleotide sequence ID" value="NZ_JBHLTC010000039.1"/>
</dbReference>
<dbReference type="CDD" id="cd06170">
    <property type="entry name" value="LuxR_C_like"/>
    <property type="match status" value="1"/>
</dbReference>
<dbReference type="PANTHER" id="PTHR34293:SF1">
    <property type="entry name" value="HTH-TYPE TRANSCRIPTIONAL REGULATOR TRMBL2"/>
    <property type="match status" value="1"/>
</dbReference>
<dbReference type="InterPro" id="IPR051797">
    <property type="entry name" value="TrmB-like"/>
</dbReference>
<dbReference type="EMBL" id="JBHLTC010000039">
    <property type="protein sequence ID" value="MFC0628509.1"/>
    <property type="molecule type" value="Genomic_DNA"/>
</dbReference>
<dbReference type="PROSITE" id="PS50043">
    <property type="entry name" value="HTH_LUXR_2"/>
    <property type="match status" value="1"/>
</dbReference>
<dbReference type="InterPro" id="IPR000792">
    <property type="entry name" value="Tscrpt_reg_LuxR_C"/>
</dbReference>
<evidence type="ECO:0000259" key="1">
    <source>
        <dbReference type="PROSITE" id="PS50043"/>
    </source>
</evidence>
<gene>
    <name evidence="2" type="ORF">ACFFGN_30855</name>
</gene>
<reference evidence="2 3" key="1">
    <citation type="submission" date="2024-09" db="EMBL/GenBank/DDBJ databases">
        <authorList>
            <person name="Sun Q."/>
            <person name="Mori K."/>
        </authorList>
    </citation>
    <scope>NUCLEOTIDE SEQUENCE [LARGE SCALE GENOMIC DNA]</scope>
    <source>
        <strain evidence="2 3">CGMCC 1.15906</strain>
    </source>
</reference>
<evidence type="ECO:0000313" key="2">
    <source>
        <dbReference type="EMBL" id="MFC0628509.1"/>
    </source>
</evidence>
<organism evidence="2 3">
    <name type="scientific">Kribbella deserti</name>
    <dbReference type="NCBI Taxonomy" id="1926257"/>
    <lineage>
        <taxon>Bacteria</taxon>
        <taxon>Bacillati</taxon>
        <taxon>Actinomycetota</taxon>
        <taxon>Actinomycetes</taxon>
        <taxon>Propionibacteriales</taxon>
        <taxon>Kribbellaceae</taxon>
        <taxon>Kribbella</taxon>
    </lineage>
</organism>
<dbReference type="Proteomes" id="UP001589890">
    <property type="component" value="Unassembled WGS sequence"/>
</dbReference>
<dbReference type="SMART" id="SM00421">
    <property type="entry name" value="HTH_LUXR"/>
    <property type="match status" value="1"/>
</dbReference>
<dbReference type="Gene3D" id="1.10.10.10">
    <property type="entry name" value="Winged helix-like DNA-binding domain superfamily/Winged helix DNA-binding domain"/>
    <property type="match status" value="1"/>
</dbReference>
<comment type="caution">
    <text evidence="2">The sequence shown here is derived from an EMBL/GenBank/DDBJ whole genome shotgun (WGS) entry which is preliminary data.</text>
</comment>